<dbReference type="EMBL" id="AP012051">
    <property type="protein sequence ID" value="BAL80440.1"/>
    <property type="molecule type" value="Genomic_DNA"/>
</dbReference>
<dbReference type="Proteomes" id="UP000004793">
    <property type="component" value="Chromosome"/>
</dbReference>
<keyword evidence="2" id="KW-1185">Reference proteome</keyword>
<sequence>MVVVMFFFHFASQKFPSDYNTFVVKFIREVKNGEHKRL</sequence>
<dbReference type="KEGG" id="cex:CSE_03140"/>
<evidence type="ECO:0000313" key="1">
    <source>
        <dbReference type="EMBL" id="BAL80440.1"/>
    </source>
</evidence>
<dbReference type="AlphaFoldDB" id="A0A7U6GDP5"/>
<organism evidence="1 2">
    <name type="scientific">Caldisericum exile (strain DSM 21853 / NBRC 104410 / AZM16c01)</name>
    <dbReference type="NCBI Taxonomy" id="511051"/>
    <lineage>
        <taxon>Bacteria</taxon>
        <taxon>Pseudomonadati</taxon>
        <taxon>Caldisericota/Cryosericota group</taxon>
        <taxon>Caldisericota</taxon>
        <taxon>Caldisericia</taxon>
        <taxon>Caldisericales</taxon>
        <taxon>Caldisericaceae</taxon>
        <taxon>Caldisericum</taxon>
    </lineage>
</organism>
<gene>
    <name evidence="1" type="ordered locus">CSE_03140</name>
</gene>
<proteinExistence type="predicted"/>
<protein>
    <submittedName>
        <fullName evidence="1">Uncharacterized protein</fullName>
    </submittedName>
</protein>
<accession>A0A7U6GDP5</accession>
<name>A0A7U6GDP5_CALEA</name>
<reference evidence="1 2" key="1">
    <citation type="submission" date="2011-01" db="EMBL/GenBank/DDBJ databases">
        <title>Whole genome sequence of Caldisericum exile AZM16c01.</title>
        <authorList>
            <person name="Narita-Yamada S."/>
            <person name="Kawakoshi A."/>
            <person name="Nakamura S."/>
            <person name="Sasagawa M."/>
            <person name="Fukada J."/>
            <person name="Sekine M."/>
            <person name="Kato Y."/>
            <person name="Fukai R."/>
            <person name="Sasaki K."/>
            <person name="Hanamaki A."/>
            <person name="Narita H."/>
            <person name="Konno Y."/>
            <person name="Mori K."/>
            <person name="Yamazaki S."/>
            <person name="Suzuki K."/>
            <person name="Fujita N."/>
        </authorList>
    </citation>
    <scope>NUCLEOTIDE SEQUENCE [LARGE SCALE GENOMIC DNA]</scope>
    <source>
        <strain evidence="2">DSM 21853 / NBRC 104410 / AZM16c01</strain>
    </source>
</reference>
<evidence type="ECO:0000313" key="2">
    <source>
        <dbReference type="Proteomes" id="UP000004793"/>
    </source>
</evidence>